<dbReference type="FunFam" id="3.40.50.720:FF:000084">
    <property type="entry name" value="Short-chain dehydrogenase reductase"/>
    <property type="match status" value="1"/>
</dbReference>
<keyword evidence="2" id="KW-0560">Oxidoreductase</keyword>
<keyword evidence="4" id="KW-1185">Reference proteome</keyword>
<proteinExistence type="inferred from homology"/>
<dbReference type="PANTHER" id="PTHR43639:SF1">
    <property type="entry name" value="SHORT-CHAIN DEHYDROGENASE_REDUCTASE FAMILY PROTEIN"/>
    <property type="match status" value="1"/>
</dbReference>
<dbReference type="InterPro" id="IPR036291">
    <property type="entry name" value="NAD(P)-bd_dom_sf"/>
</dbReference>
<evidence type="ECO:0000313" key="4">
    <source>
        <dbReference type="Proteomes" id="UP000054608"/>
    </source>
</evidence>
<evidence type="ECO:0000313" key="3">
    <source>
        <dbReference type="EMBL" id="KTD45757.1"/>
    </source>
</evidence>
<dbReference type="InterPro" id="IPR002347">
    <property type="entry name" value="SDR_fam"/>
</dbReference>
<dbReference type="Pfam" id="PF13561">
    <property type="entry name" value="adh_short_C2"/>
    <property type="match status" value="1"/>
</dbReference>
<protein>
    <submittedName>
        <fullName evidence="3">Pteridine reductase</fullName>
    </submittedName>
</protein>
<dbReference type="NCBIfam" id="NF006598">
    <property type="entry name" value="PRK09135.1"/>
    <property type="match status" value="1"/>
</dbReference>
<reference evidence="3 4" key="1">
    <citation type="submission" date="2015-11" db="EMBL/GenBank/DDBJ databases">
        <title>Genomic analysis of 38 Legionella species identifies large and diverse effector repertoires.</title>
        <authorList>
            <person name="Burstein D."/>
            <person name="Amaro F."/>
            <person name="Zusman T."/>
            <person name="Lifshitz Z."/>
            <person name="Cohen O."/>
            <person name="Gilbert J.A."/>
            <person name="Pupko T."/>
            <person name="Shuman H.A."/>
            <person name="Segal G."/>
        </authorList>
    </citation>
    <scope>NUCLEOTIDE SEQUENCE [LARGE SCALE GENOMIC DNA]</scope>
    <source>
        <strain evidence="3 4">WA-270A-C2</strain>
    </source>
</reference>
<gene>
    <name evidence="3" type="ORF">Lrub_2554</name>
</gene>
<sequence>MTKQEGRVALVTGAARRIGAAIVQFLHQAGFKVAIHCYQSSTEAANLAKLLNNLQADSARVIQCDLLRDDAGQVIIDEVTRWAGRLDLLVNNASVFFRTDVQQWHVNDQNRLFQVNVFAPFSLSTSAFPWLQQQKGSIVNITDIHADKPLKGYALYCQSKAALAMQTRALAREFAPLVRVNAVAPGAIAWPEHENSLSLNAREQIIARTPLKSHGQPDYIAQAVLALADNAFITGQILNVDGGRSLT</sequence>
<dbReference type="Gene3D" id="3.40.50.720">
    <property type="entry name" value="NAD(P)-binding Rossmann-like Domain"/>
    <property type="match status" value="1"/>
</dbReference>
<dbReference type="SUPFAM" id="SSF51735">
    <property type="entry name" value="NAD(P)-binding Rossmann-fold domains"/>
    <property type="match status" value="1"/>
</dbReference>
<dbReference type="Proteomes" id="UP000054608">
    <property type="component" value="Unassembled WGS sequence"/>
</dbReference>
<dbReference type="AlphaFoldDB" id="A0A0W0XM41"/>
<dbReference type="PANTHER" id="PTHR43639">
    <property type="entry name" value="OXIDOREDUCTASE, SHORT-CHAIN DEHYDROGENASE/REDUCTASE FAMILY (AFU_ORTHOLOGUE AFUA_5G02870)"/>
    <property type="match status" value="1"/>
</dbReference>
<dbReference type="GO" id="GO:0016491">
    <property type="term" value="F:oxidoreductase activity"/>
    <property type="evidence" value="ECO:0007669"/>
    <property type="project" value="UniProtKB-KW"/>
</dbReference>
<comment type="similarity">
    <text evidence="1">Belongs to the short-chain dehydrogenases/reductases (SDR) family.</text>
</comment>
<dbReference type="EMBL" id="LNYT01000022">
    <property type="protein sequence ID" value="KTD45757.1"/>
    <property type="molecule type" value="Genomic_DNA"/>
</dbReference>
<accession>A0A0W0XM41</accession>
<dbReference type="STRING" id="458.Lrub_2554"/>
<evidence type="ECO:0000256" key="1">
    <source>
        <dbReference type="ARBA" id="ARBA00006484"/>
    </source>
</evidence>
<dbReference type="PRINTS" id="PR00081">
    <property type="entry name" value="GDHRDH"/>
</dbReference>
<dbReference type="PRINTS" id="PR00080">
    <property type="entry name" value="SDRFAMILY"/>
</dbReference>
<comment type="caution">
    <text evidence="3">The sequence shown here is derived from an EMBL/GenBank/DDBJ whole genome shotgun (WGS) entry which is preliminary data.</text>
</comment>
<name>A0A0W0XM41_9GAMM</name>
<dbReference type="PATRIC" id="fig|458.5.peg.2660"/>
<organism evidence="3 4">
    <name type="scientific">Legionella rubrilucens</name>
    <dbReference type="NCBI Taxonomy" id="458"/>
    <lineage>
        <taxon>Bacteria</taxon>
        <taxon>Pseudomonadati</taxon>
        <taxon>Pseudomonadota</taxon>
        <taxon>Gammaproteobacteria</taxon>
        <taxon>Legionellales</taxon>
        <taxon>Legionellaceae</taxon>
        <taxon>Legionella</taxon>
    </lineage>
</organism>
<evidence type="ECO:0000256" key="2">
    <source>
        <dbReference type="ARBA" id="ARBA00023002"/>
    </source>
</evidence>
<dbReference type="OrthoDB" id="9793499at2"/>